<dbReference type="GO" id="GO:0005524">
    <property type="term" value="F:ATP binding"/>
    <property type="evidence" value="ECO:0007669"/>
    <property type="project" value="UniProtKB-UniRule"/>
</dbReference>
<evidence type="ECO:0000256" key="8">
    <source>
        <dbReference type="ARBA" id="ARBA00022734"/>
    </source>
</evidence>
<evidence type="ECO:0000256" key="11">
    <source>
        <dbReference type="ARBA" id="ARBA00022840"/>
    </source>
</evidence>
<dbReference type="SUPFAM" id="SSF51101">
    <property type="entry name" value="Mannose-binding lectins"/>
    <property type="match status" value="2"/>
</dbReference>
<keyword evidence="8 18" id="KW-0430">Lectin</keyword>
<keyword evidence="13" id="KW-0472">Membrane</keyword>
<keyword evidence="5" id="KW-0808">Transferase</keyword>
<dbReference type="SMART" id="SM00915">
    <property type="entry name" value="Jacalin"/>
    <property type="match status" value="2"/>
</dbReference>
<feature type="binding site" evidence="15">
    <location>
        <position position="56"/>
    </location>
    <ligand>
        <name>ATP</name>
        <dbReference type="ChEBI" id="CHEBI:30616"/>
    </ligand>
</feature>
<dbReference type="FunFam" id="3.30.200.20:FF:000039">
    <property type="entry name" value="receptor-like protein kinase FERONIA"/>
    <property type="match status" value="1"/>
</dbReference>
<dbReference type="GO" id="GO:0030246">
    <property type="term" value="F:carbohydrate binding"/>
    <property type="evidence" value="ECO:0007669"/>
    <property type="project" value="UniProtKB-KW"/>
</dbReference>
<keyword evidence="10" id="KW-0418">Kinase</keyword>
<evidence type="ECO:0000256" key="10">
    <source>
        <dbReference type="ARBA" id="ARBA00022777"/>
    </source>
</evidence>
<dbReference type="InterPro" id="IPR001229">
    <property type="entry name" value="Jacalin-like_lectin_dom"/>
</dbReference>
<feature type="domain" description="Protein kinase" evidence="16">
    <location>
        <begin position="25"/>
        <end position="302"/>
    </location>
</feature>
<evidence type="ECO:0000256" key="4">
    <source>
        <dbReference type="ARBA" id="ARBA00022527"/>
    </source>
</evidence>
<dbReference type="Gene3D" id="1.10.510.10">
    <property type="entry name" value="Transferase(Phosphotransferase) domain 1"/>
    <property type="match status" value="1"/>
</dbReference>
<evidence type="ECO:0000256" key="9">
    <source>
        <dbReference type="ARBA" id="ARBA00022741"/>
    </source>
</evidence>
<dbReference type="InterPro" id="IPR033734">
    <property type="entry name" value="Jacalin-like_lectin_dom_plant"/>
</dbReference>
<dbReference type="PROSITE" id="PS51752">
    <property type="entry name" value="JACALIN_LECTIN"/>
    <property type="match status" value="2"/>
</dbReference>
<dbReference type="CDD" id="cd09612">
    <property type="entry name" value="Jacalin"/>
    <property type="match status" value="1"/>
</dbReference>
<evidence type="ECO:0000256" key="14">
    <source>
        <dbReference type="ARBA" id="ARBA00023157"/>
    </source>
</evidence>
<evidence type="ECO:0000259" key="16">
    <source>
        <dbReference type="PROSITE" id="PS50011"/>
    </source>
</evidence>
<dbReference type="PANTHER" id="PTHR27003">
    <property type="entry name" value="OS07G0166700 PROTEIN"/>
    <property type="match status" value="1"/>
</dbReference>
<dbReference type="InterPro" id="IPR008271">
    <property type="entry name" value="Ser/Thr_kinase_AS"/>
</dbReference>
<dbReference type="PROSITE" id="PS50011">
    <property type="entry name" value="PROTEIN_KINASE_DOM"/>
    <property type="match status" value="1"/>
</dbReference>
<evidence type="ECO:0000313" key="19">
    <source>
        <dbReference type="Proteomes" id="UP000245207"/>
    </source>
</evidence>
<dbReference type="FunFam" id="1.10.510.10:FF:000468">
    <property type="entry name" value="PTI1-like tyrosine-protein kinase 3"/>
    <property type="match status" value="1"/>
</dbReference>
<dbReference type="EMBL" id="PKPP01001098">
    <property type="protein sequence ID" value="PWA85683.1"/>
    <property type="molecule type" value="Genomic_DNA"/>
</dbReference>
<dbReference type="PROSITE" id="PS00108">
    <property type="entry name" value="PROTEIN_KINASE_ST"/>
    <property type="match status" value="1"/>
</dbReference>
<dbReference type="InterPro" id="IPR045272">
    <property type="entry name" value="ANXUR1/2-like"/>
</dbReference>
<dbReference type="OrthoDB" id="4062651at2759"/>
<dbReference type="PANTHER" id="PTHR27003:SF392">
    <property type="entry name" value="JACALIN-LIKE LECTIN DOMAIN-CONTAINING PROTEIN-RELATED"/>
    <property type="match status" value="1"/>
</dbReference>
<dbReference type="PROSITE" id="PS00107">
    <property type="entry name" value="PROTEIN_KINASE_ATP"/>
    <property type="match status" value="1"/>
</dbReference>
<dbReference type="InterPro" id="IPR011009">
    <property type="entry name" value="Kinase-like_dom_sf"/>
</dbReference>
<dbReference type="Gene3D" id="3.30.200.20">
    <property type="entry name" value="Phosphorylase Kinase, domain 1"/>
    <property type="match status" value="1"/>
</dbReference>
<evidence type="ECO:0000256" key="3">
    <source>
        <dbReference type="ARBA" id="ARBA00022475"/>
    </source>
</evidence>
<dbReference type="AlphaFoldDB" id="A0A2U1PIU3"/>
<evidence type="ECO:0000256" key="6">
    <source>
        <dbReference type="ARBA" id="ARBA00022692"/>
    </source>
</evidence>
<evidence type="ECO:0000256" key="13">
    <source>
        <dbReference type="ARBA" id="ARBA00023136"/>
    </source>
</evidence>
<feature type="domain" description="Jacalin-type lectin" evidence="17">
    <location>
        <begin position="402"/>
        <end position="556"/>
    </location>
</feature>
<protein>
    <submittedName>
        <fullName evidence="18">Mannose-binding lectin</fullName>
    </submittedName>
</protein>
<dbReference type="SUPFAM" id="SSF56112">
    <property type="entry name" value="Protein kinase-like (PK-like)"/>
    <property type="match status" value="1"/>
</dbReference>
<proteinExistence type="inferred from homology"/>
<keyword evidence="11 15" id="KW-0067">ATP-binding</keyword>
<dbReference type="GO" id="GO:0005886">
    <property type="term" value="C:plasma membrane"/>
    <property type="evidence" value="ECO:0007669"/>
    <property type="project" value="UniProtKB-SubCell"/>
</dbReference>
<evidence type="ECO:0000256" key="12">
    <source>
        <dbReference type="ARBA" id="ARBA00022989"/>
    </source>
</evidence>
<keyword evidence="3" id="KW-1003">Cell membrane</keyword>
<evidence type="ECO:0000313" key="18">
    <source>
        <dbReference type="EMBL" id="PWA85683.1"/>
    </source>
</evidence>
<dbReference type="GO" id="GO:0009506">
    <property type="term" value="C:plasmodesma"/>
    <property type="evidence" value="ECO:0007669"/>
    <property type="project" value="TreeGrafter"/>
</dbReference>
<dbReference type="Pfam" id="PF00069">
    <property type="entry name" value="Pkinase"/>
    <property type="match status" value="1"/>
</dbReference>
<comment type="similarity">
    <text evidence="2">Belongs to the jacalin lectin family.</text>
</comment>
<dbReference type="InterPro" id="IPR017441">
    <property type="entry name" value="Protein_kinase_ATP_BS"/>
</dbReference>
<dbReference type="GO" id="GO:0051707">
    <property type="term" value="P:response to other organism"/>
    <property type="evidence" value="ECO:0007669"/>
    <property type="project" value="UniProtKB-ARBA"/>
</dbReference>
<dbReference type="InterPro" id="IPR036404">
    <property type="entry name" value="Jacalin-like_lectin_dom_sf"/>
</dbReference>
<sequence length="558" mass="62241">MESIIKGQVLLNISLNDLNLATNNFSDKNFIGQGGYGKVYIGNLSLSGQQKTVAIKRLDHTFGQGEHEFMMEIQMLSCYRHKNIISLVGYCDDEGEKILIYEHAKHGSLDQYISGSELSWIQRLQISLGAARGISYLHNDVGPQHRVLHRDIKSSNILLDENWEAKISDFGLSKIGPANVDYTFLVSSPCGTMGYVDPQYVKTGVLTKESDVYSFGVVLFEILCGRPTIVNRYEDERRSLASLAQQYFEQNRLHDIIHPNLKNEMKEDSLYIFSMLAYECLKDKRSERPTMTSIVRQLEKALKVQVSSKFGVKASGEIISEVSLDSDEEIVGINGTIGTQEGYLSISSLSFETTKMTHGPFGQVKGTVFSLPWKDGSLAGFYGLATNHFESIGIYARASKEIIKVGTWGRDGNVAPRARPQNDWFFQLERNHHLKKITVGHGDLIYSLMFTTEYRGVLYTSKLAGGWNGVEKTSEVIFEWNEELRGINGTIGISRGDDPGCTVISSISFVTDKRTHGPFGDARGTPFTLLFDEGSFAGFYGLCGWYIDSIGVYLKANA</sequence>
<keyword evidence="4" id="KW-0723">Serine/threonine-protein kinase</keyword>
<feature type="domain" description="Jacalin-type lectin" evidence="17">
    <location>
        <begin position="239"/>
        <end position="398"/>
    </location>
</feature>
<comment type="subcellular location">
    <subcellularLocation>
        <location evidence="1">Cell membrane</location>
        <topology evidence="1">Single-pass membrane protein</topology>
    </subcellularLocation>
</comment>
<reference evidence="18 19" key="1">
    <citation type="journal article" date="2018" name="Mol. Plant">
        <title>The genome of Artemisia annua provides insight into the evolution of Asteraceae family and artemisinin biosynthesis.</title>
        <authorList>
            <person name="Shen Q."/>
            <person name="Zhang L."/>
            <person name="Liao Z."/>
            <person name="Wang S."/>
            <person name="Yan T."/>
            <person name="Shi P."/>
            <person name="Liu M."/>
            <person name="Fu X."/>
            <person name="Pan Q."/>
            <person name="Wang Y."/>
            <person name="Lv Z."/>
            <person name="Lu X."/>
            <person name="Zhang F."/>
            <person name="Jiang W."/>
            <person name="Ma Y."/>
            <person name="Chen M."/>
            <person name="Hao X."/>
            <person name="Li L."/>
            <person name="Tang Y."/>
            <person name="Lv G."/>
            <person name="Zhou Y."/>
            <person name="Sun X."/>
            <person name="Brodelius P.E."/>
            <person name="Rose J.K.C."/>
            <person name="Tang K."/>
        </authorList>
    </citation>
    <scope>NUCLEOTIDE SEQUENCE [LARGE SCALE GENOMIC DNA]</scope>
    <source>
        <strain evidence="19">cv. Huhao1</strain>
        <tissue evidence="18">Leaf</tissue>
    </source>
</reference>
<keyword evidence="12" id="KW-1133">Transmembrane helix</keyword>
<evidence type="ECO:0000259" key="17">
    <source>
        <dbReference type="PROSITE" id="PS51752"/>
    </source>
</evidence>
<dbReference type="GO" id="GO:0004714">
    <property type="term" value="F:transmembrane receptor protein tyrosine kinase activity"/>
    <property type="evidence" value="ECO:0007669"/>
    <property type="project" value="InterPro"/>
</dbReference>
<keyword evidence="9 15" id="KW-0547">Nucleotide-binding</keyword>
<keyword evidence="19" id="KW-1185">Reference proteome</keyword>
<dbReference type="Gene3D" id="2.100.10.30">
    <property type="entry name" value="Jacalin-like lectin domain"/>
    <property type="match status" value="2"/>
</dbReference>
<organism evidence="18 19">
    <name type="scientific">Artemisia annua</name>
    <name type="common">Sweet wormwood</name>
    <dbReference type="NCBI Taxonomy" id="35608"/>
    <lineage>
        <taxon>Eukaryota</taxon>
        <taxon>Viridiplantae</taxon>
        <taxon>Streptophyta</taxon>
        <taxon>Embryophyta</taxon>
        <taxon>Tracheophyta</taxon>
        <taxon>Spermatophyta</taxon>
        <taxon>Magnoliopsida</taxon>
        <taxon>eudicotyledons</taxon>
        <taxon>Gunneridae</taxon>
        <taxon>Pentapetalae</taxon>
        <taxon>asterids</taxon>
        <taxon>campanulids</taxon>
        <taxon>Asterales</taxon>
        <taxon>Asteraceae</taxon>
        <taxon>Asteroideae</taxon>
        <taxon>Anthemideae</taxon>
        <taxon>Artemisiinae</taxon>
        <taxon>Artemisia</taxon>
    </lineage>
</organism>
<keyword evidence="6" id="KW-0812">Transmembrane</keyword>
<dbReference type="Pfam" id="PF01419">
    <property type="entry name" value="Jacalin"/>
    <property type="match status" value="2"/>
</dbReference>
<evidence type="ECO:0000256" key="7">
    <source>
        <dbReference type="ARBA" id="ARBA00022729"/>
    </source>
</evidence>
<keyword evidence="14" id="KW-1015">Disulfide bond</keyword>
<comment type="caution">
    <text evidence="18">The sequence shown here is derived from an EMBL/GenBank/DDBJ whole genome shotgun (WGS) entry which is preliminary data.</text>
</comment>
<accession>A0A2U1PIU3</accession>
<name>A0A2U1PIU3_ARTAN</name>
<evidence type="ECO:0000256" key="15">
    <source>
        <dbReference type="PROSITE-ProRule" id="PRU10141"/>
    </source>
</evidence>
<keyword evidence="7" id="KW-0732">Signal</keyword>
<dbReference type="Proteomes" id="UP000245207">
    <property type="component" value="Unassembled WGS sequence"/>
</dbReference>
<dbReference type="InterPro" id="IPR000719">
    <property type="entry name" value="Prot_kinase_dom"/>
</dbReference>
<gene>
    <name evidence="18" type="ORF">CTI12_AA145650</name>
</gene>
<evidence type="ECO:0000256" key="1">
    <source>
        <dbReference type="ARBA" id="ARBA00004162"/>
    </source>
</evidence>
<evidence type="ECO:0000256" key="2">
    <source>
        <dbReference type="ARBA" id="ARBA00006568"/>
    </source>
</evidence>
<dbReference type="SMART" id="SM00220">
    <property type="entry name" value="S_TKc"/>
    <property type="match status" value="1"/>
</dbReference>
<evidence type="ECO:0000256" key="5">
    <source>
        <dbReference type="ARBA" id="ARBA00022679"/>
    </source>
</evidence>
<dbReference type="GO" id="GO:0004674">
    <property type="term" value="F:protein serine/threonine kinase activity"/>
    <property type="evidence" value="ECO:0007669"/>
    <property type="project" value="UniProtKB-KW"/>
</dbReference>
<dbReference type="STRING" id="35608.A0A2U1PIU3"/>